<evidence type="ECO:0000256" key="4">
    <source>
        <dbReference type="ARBA" id="ARBA00022692"/>
    </source>
</evidence>
<proteinExistence type="inferred from homology"/>
<dbReference type="AlphaFoldDB" id="A0A6B3LCJ6"/>
<keyword evidence="6" id="KW-0472">Membrane</keyword>
<evidence type="ECO:0000256" key="1">
    <source>
        <dbReference type="ARBA" id="ARBA00004651"/>
    </source>
</evidence>
<dbReference type="PANTHER" id="PTHR34184">
    <property type="entry name" value="UPF0718 PROTEIN YCGR"/>
    <property type="match status" value="1"/>
</dbReference>
<evidence type="ECO:0000256" key="3">
    <source>
        <dbReference type="ARBA" id="ARBA00022475"/>
    </source>
</evidence>
<evidence type="ECO:0000313" key="7">
    <source>
        <dbReference type="EMBL" id="QQL44758.1"/>
    </source>
</evidence>
<keyword evidence="8" id="KW-1185">Reference proteome</keyword>
<accession>A0A6B3LCJ6</accession>
<keyword evidence="4" id="KW-0812">Transmembrane</keyword>
<comment type="subcellular location">
    <subcellularLocation>
        <location evidence="1">Cell membrane</location>
        <topology evidence="1">Multi-pass membrane protein</topology>
    </subcellularLocation>
</comment>
<dbReference type="KEGG" id="soa:G3M56_012890"/>
<organism evidence="7 8">
    <name type="scientific">Sulfuriroseicoccus oceanibius</name>
    <dbReference type="NCBI Taxonomy" id="2707525"/>
    <lineage>
        <taxon>Bacteria</taxon>
        <taxon>Pseudomonadati</taxon>
        <taxon>Verrucomicrobiota</taxon>
        <taxon>Verrucomicrobiia</taxon>
        <taxon>Verrucomicrobiales</taxon>
        <taxon>Verrucomicrobiaceae</taxon>
        <taxon>Sulfuriroseicoccus</taxon>
    </lineage>
</organism>
<dbReference type="GO" id="GO:0005886">
    <property type="term" value="C:plasma membrane"/>
    <property type="evidence" value="ECO:0007669"/>
    <property type="project" value="UniProtKB-SubCell"/>
</dbReference>
<dbReference type="Proteomes" id="UP000475117">
    <property type="component" value="Chromosome"/>
</dbReference>
<name>A0A6B3LCJ6_9BACT</name>
<dbReference type="PANTHER" id="PTHR34184:SF4">
    <property type="entry name" value="UPF0718 PROTEIN YCGR"/>
    <property type="match status" value="1"/>
</dbReference>
<evidence type="ECO:0000256" key="2">
    <source>
        <dbReference type="ARBA" id="ARBA00006386"/>
    </source>
</evidence>
<evidence type="ECO:0000256" key="5">
    <source>
        <dbReference type="ARBA" id="ARBA00022989"/>
    </source>
</evidence>
<sequence length="326" mass="35990">MTDALKGDLALTYLSIMFEGVPFILLGTIISGFIDIYLPGRTIERLLPKNPFLAVLFSGVLGLLVPVCECTTVPVMRRLIQKGLPVSCAVVYMLAAPAINPVSLFNTYKAFIRPDPWFMVSSRFILTFGVSVMVGWALLALRPQHFLRPRLVADVFTSSAKGWFGGAGSNDEQNQISGPTVGPRDGGKLISAMRASIRDFLETFLFFSIGVLLTAVMKESPLSQGLEKLASEPGLATPVLLVFAFVSSLCSTTDALIIAQYNFAYGPKLGFLVFGPMMDIKLVFLYLTIFRGWFVAALGVVLFLVIWALTWNWHGWTWDFYMSLKQ</sequence>
<dbReference type="InterPro" id="IPR005524">
    <property type="entry name" value="DUF318"/>
</dbReference>
<comment type="similarity">
    <text evidence="2">Belongs to the UPF0718 family.</text>
</comment>
<protein>
    <submittedName>
        <fullName evidence="7">Permease</fullName>
    </submittedName>
</protein>
<keyword evidence="3" id="KW-1003">Cell membrane</keyword>
<evidence type="ECO:0000313" key="8">
    <source>
        <dbReference type="Proteomes" id="UP000475117"/>
    </source>
</evidence>
<dbReference type="EMBL" id="CP066776">
    <property type="protein sequence ID" value="QQL44758.1"/>
    <property type="molecule type" value="Genomic_DNA"/>
</dbReference>
<gene>
    <name evidence="7" type="ORF">G3M56_012890</name>
</gene>
<reference evidence="7 8" key="1">
    <citation type="submission" date="2020-12" db="EMBL/GenBank/DDBJ databases">
        <title>Sulforoseuscoccus oceanibium gen. nov., sp. nov., a representative of the phylum Verrucomicrobia with special cytoplasmic membrane, and proposal of Sulforoseuscoccusaceae fam. nov.</title>
        <authorList>
            <person name="Xi F."/>
        </authorList>
    </citation>
    <scope>NUCLEOTIDE SEQUENCE [LARGE SCALE GENOMIC DNA]</scope>
    <source>
        <strain evidence="7 8">T37</strain>
    </source>
</reference>
<keyword evidence="5" id="KW-1133">Transmembrane helix</keyword>
<evidence type="ECO:0000256" key="6">
    <source>
        <dbReference type="ARBA" id="ARBA00023136"/>
    </source>
</evidence>
<dbReference type="RefSeq" id="WP_164365159.1">
    <property type="nucleotide sequence ID" value="NZ_CP066776.1"/>
</dbReference>
<dbReference type="InterPro" id="IPR052923">
    <property type="entry name" value="UPF0718"/>
</dbReference>
<dbReference type="Pfam" id="PF03773">
    <property type="entry name" value="ArsP_1"/>
    <property type="match status" value="1"/>
</dbReference>